<keyword evidence="1" id="KW-1133">Transmembrane helix</keyword>
<name>A0A7L4P9D1_9CREN</name>
<dbReference type="EMBL" id="JAAVJF010000001">
    <property type="protein sequence ID" value="NYR14740.1"/>
    <property type="molecule type" value="Genomic_DNA"/>
</dbReference>
<dbReference type="Proteomes" id="UP000554766">
    <property type="component" value="Unassembled WGS sequence"/>
</dbReference>
<dbReference type="OMA" id="LQYTYIA"/>
<dbReference type="AlphaFoldDB" id="A0A7L4P9D1"/>
<dbReference type="RefSeq" id="WP_011900226.1">
    <property type="nucleotide sequence ID" value="NZ_JAAVJF010000001.1"/>
</dbReference>
<comment type="caution">
    <text evidence="2">The sequence shown here is derived from an EMBL/GenBank/DDBJ whole genome shotgun (WGS) entry which is preliminary data.</text>
</comment>
<evidence type="ECO:0000313" key="2">
    <source>
        <dbReference type="EMBL" id="NYR14740.1"/>
    </source>
</evidence>
<keyword evidence="1" id="KW-0812">Transmembrane</keyword>
<dbReference type="GeneID" id="5056256"/>
<reference evidence="2 3" key="1">
    <citation type="journal article" date="2020" name="Nat. Commun.">
        <title>The structures of two archaeal type IV pili illuminate evolutionary relationships.</title>
        <authorList>
            <person name="Wang F."/>
            <person name="Baquero D.P."/>
            <person name="Su Z."/>
            <person name="Beltran L.C."/>
            <person name="Prangishvili D."/>
            <person name="Krupovic M."/>
            <person name="Egelman E.H."/>
        </authorList>
    </citation>
    <scope>NUCLEOTIDE SEQUENCE [LARGE SCALE GENOMIC DNA]</scope>
    <source>
        <strain evidence="2 3">2GA</strain>
    </source>
</reference>
<evidence type="ECO:0000313" key="3">
    <source>
        <dbReference type="Proteomes" id="UP000554766"/>
    </source>
</evidence>
<feature type="transmembrane region" description="Helical" evidence="1">
    <location>
        <begin position="7"/>
        <end position="32"/>
    </location>
</feature>
<protein>
    <submittedName>
        <fullName evidence="2">Uncharacterized protein</fullName>
    </submittedName>
</protein>
<organism evidence="2 3">
    <name type="scientific">Pyrobaculum arsenaticum</name>
    <dbReference type="NCBI Taxonomy" id="121277"/>
    <lineage>
        <taxon>Archaea</taxon>
        <taxon>Thermoproteota</taxon>
        <taxon>Thermoprotei</taxon>
        <taxon>Thermoproteales</taxon>
        <taxon>Thermoproteaceae</taxon>
        <taxon>Pyrobaculum</taxon>
    </lineage>
</organism>
<gene>
    <name evidence="2" type="ORF">HC235_01925</name>
</gene>
<evidence type="ECO:0000256" key="1">
    <source>
        <dbReference type="SAM" id="Phobius"/>
    </source>
</evidence>
<keyword evidence="1" id="KW-0472">Membrane</keyword>
<proteinExistence type="predicted"/>
<accession>A0A7L4P9D1</accession>
<keyword evidence="3" id="KW-1185">Reference proteome</keyword>
<sequence>MCFVRGAVVSLQVAILLVFILAIAIALAGYLYSTFYASLQYTYIALTQAYVYPAGSGAEAKICFSVGGSGGLSIIAVELDGRQAEWVKTYVRGAEVDVVKAGDVGYVKAFFPGVSVAPGWMPVGRVVTKQGFSFFFTPAVEQGEGRCPGE</sequence>